<protein>
    <submittedName>
        <fullName evidence="1">Uncharacterized protein</fullName>
    </submittedName>
</protein>
<organism evidence="1 2">
    <name type="scientific">Hohenbuehelia grisea</name>
    <dbReference type="NCBI Taxonomy" id="104357"/>
    <lineage>
        <taxon>Eukaryota</taxon>
        <taxon>Fungi</taxon>
        <taxon>Dikarya</taxon>
        <taxon>Basidiomycota</taxon>
        <taxon>Agaricomycotina</taxon>
        <taxon>Agaricomycetes</taxon>
        <taxon>Agaricomycetidae</taxon>
        <taxon>Agaricales</taxon>
        <taxon>Pleurotineae</taxon>
        <taxon>Pleurotaceae</taxon>
        <taxon>Hohenbuehelia</taxon>
    </lineage>
</organism>
<reference evidence="2" key="1">
    <citation type="submission" date="2024-06" db="EMBL/GenBank/DDBJ databases">
        <title>Multi-omics analyses provide insights into the biosynthesis of the anticancer antibiotic pleurotin in Hohenbuehelia grisea.</title>
        <authorList>
            <person name="Weaver J.A."/>
            <person name="Alberti F."/>
        </authorList>
    </citation>
    <scope>NUCLEOTIDE SEQUENCE [LARGE SCALE GENOMIC DNA]</scope>
    <source>
        <strain evidence="2">T-177</strain>
    </source>
</reference>
<sequence length="392" mass="43456">MVLDRILVLPGLFIAALLLFLLSVPSNRSSEDLELYLGLFDDFFLESISTRLAQASHGLLMDDVQTALYRARAAALRQSFLSSGKTFSPLTRPGLSSVASIPNDRNTTAQRLCASLQGKTVLMVGHSATHQLHRGWLDALAEYDRDNHPCYGAQVCSWHHICRGSTIDPHERRSVAAPTREDLLRTESSLLRYFLSTSLHPSTRPDDSIFNIPHVDPSTGVRMRESQWIGRSRSADVIILGRGPIPAPAQTFTSSGNWSFIREIDRSKPLPNSPLGLSGNPILPYLEAAARVTDSLFLPSVLHTLDVLNNERSIHSRILIWHGDKYSQPKTPGVCITTLKAVFMQHKLLVQLLPYYGVIFVPLESPYSSRNPGTAVLEHHFLSGLVPILETV</sequence>
<comment type="caution">
    <text evidence="1">The sequence shown here is derived from an EMBL/GenBank/DDBJ whole genome shotgun (WGS) entry which is preliminary data.</text>
</comment>
<dbReference type="EMBL" id="JASNQZ010000006">
    <property type="protein sequence ID" value="KAL0956252.1"/>
    <property type="molecule type" value="Genomic_DNA"/>
</dbReference>
<name>A0ABR3JLL7_9AGAR</name>
<gene>
    <name evidence="1" type="ORF">HGRIS_002406</name>
</gene>
<keyword evidence="2" id="KW-1185">Reference proteome</keyword>
<proteinExistence type="predicted"/>
<accession>A0ABR3JLL7</accession>
<dbReference type="Proteomes" id="UP001556367">
    <property type="component" value="Unassembled WGS sequence"/>
</dbReference>
<evidence type="ECO:0000313" key="1">
    <source>
        <dbReference type="EMBL" id="KAL0956252.1"/>
    </source>
</evidence>
<evidence type="ECO:0000313" key="2">
    <source>
        <dbReference type="Proteomes" id="UP001556367"/>
    </source>
</evidence>